<feature type="compositionally biased region" description="Basic and acidic residues" evidence="2">
    <location>
        <begin position="282"/>
        <end position="298"/>
    </location>
</feature>
<feature type="compositionally biased region" description="Basic and acidic residues" evidence="2">
    <location>
        <begin position="236"/>
        <end position="248"/>
    </location>
</feature>
<dbReference type="Pfam" id="PF00665">
    <property type="entry name" value="rve"/>
    <property type="match status" value="1"/>
</dbReference>
<reference evidence="5" key="1">
    <citation type="journal article" date="2005" name="Nature">
        <title>The map-based sequence of the rice genome.</title>
        <authorList>
            <consortium name="International rice genome sequencing project (IRGSP)"/>
            <person name="Matsumoto T."/>
            <person name="Wu J."/>
            <person name="Kanamori H."/>
            <person name="Katayose Y."/>
            <person name="Fujisawa M."/>
            <person name="Namiki N."/>
            <person name="Mizuno H."/>
            <person name="Yamamoto K."/>
            <person name="Antonio B.A."/>
            <person name="Baba T."/>
            <person name="Sakata K."/>
            <person name="Nagamura Y."/>
            <person name="Aoki H."/>
            <person name="Arikawa K."/>
            <person name="Arita K."/>
            <person name="Bito T."/>
            <person name="Chiden Y."/>
            <person name="Fujitsuka N."/>
            <person name="Fukunaka R."/>
            <person name="Hamada M."/>
            <person name="Harada C."/>
            <person name="Hayashi A."/>
            <person name="Hijishita S."/>
            <person name="Honda M."/>
            <person name="Hosokawa S."/>
            <person name="Ichikawa Y."/>
            <person name="Idonuma A."/>
            <person name="Iijima M."/>
            <person name="Ikeda M."/>
            <person name="Ikeno M."/>
            <person name="Ito K."/>
            <person name="Ito S."/>
            <person name="Ito T."/>
            <person name="Ito Y."/>
            <person name="Ito Y."/>
            <person name="Iwabuchi A."/>
            <person name="Kamiya K."/>
            <person name="Karasawa W."/>
            <person name="Kurita K."/>
            <person name="Katagiri S."/>
            <person name="Kikuta A."/>
            <person name="Kobayashi H."/>
            <person name="Kobayashi N."/>
            <person name="Machita K."/>
            <person name="Maehara T."/>
            <person name="Masukawa M."/>
            <person name="Mizubayashi T."/>
            <person name="Mukai Y."/>
            <person name="Nagasaki H."/>
            <person name="Nagata Y."/>
            <person name="Naito S."/>
            <person name="Nakashima M."/>
            <person name="Nakama Y."/>
            <person name="Nakamichi Y."/>
            <person name="Nakamura M."/>
            <person name="Meguro A."/>
            <person name="Negishi M."/>
            <person name="Ohta I."/>
            <person name="Ohta T."/>
            <person name="Okamoto M."/>
            <person name="Ono N."/>
            <person name="Saji S."/>
            <person name="Sakaguchi M."/>
            <person name="Sakai K."/>
            <person name="Shibata M."/>
            <person name="Shimokawa T."/>
            <person name="Song J."/>
            <person name="Takazaki Y."/>
            <person name="Terasawa K."/>
            <person name="Tsugane M."/>
            <person name="Tsuji K."/>
            <person name="Ueda S."/>
            <person name="Waki K."/>
            <person name="Yamagata H."/>
            <person name="Yamamoto M."/>
            <person name="Yamamoto S."/>
            <person name="Yamane H."/>
            <person name="Yoshiki S."/>
            <person name="Yoshihara R."/>
            <person name="Yukawa K."/>
            <person name="Zhong H."/>
            <person name="Yano M."/>
            <person name="Yuan Q."/>
            <person name="Ouyang S."/>
            <person name="Liu J."/>
            <person name="Jones K.M."/>
            <person name="Gansberger K."/>
            <person name="Moffat K."/>
            <person name="Hill J."/>
            <person name="Bera J."/>
            <person name="Fadrosh D."/>
            <person name="Jin S."/>
            <person name="Johri S."/>
            <person name="Kim M."/>
            <person name="Overton L."/>
            <person name="Reardon M."/>
            <person name="Tsitrin T."/>
            <person name="Vuong H."/>
            <person name="Weaver B."/>
            <person name="Ciecko A."/>
            <person name="Tallon L."/>
            <person name="Jackson J."/>
            <person name="Pai G."/>
            <person name="Aken S.V."/>
            <person name="Utterback T."/>
            <person name="Reidmuller S."/>
            <person name="Feldblyum T."/>
            <person name="Hsiao J."/>
            <person name="Zismann V."/>
            <person name="Iobst S."/>
            <person name="de Vazeille A.R."/>
            <person name="Buell C.R."/>
            <person name="Ying K."/>
            <person name="Li Y."/>
            <person name="Lu T."/>
            <person name="Huang Y."/>
            <person name="Zhao Q."/>
            <person name="Feng Q."/>
            <person name="Zhang L."/>
            <person name="Zhu J."/>
            <person name="Weng Q."/>
            <person name="Mu J."/>
            <person name="Lu Y."/>
            <person name="Fan D."/>
            <person name="Liu Y."/>
            <person name="Guan J."/>
            <person name="Zhang Y."/>
            <person name="Yu S."/>
            <person name="Liu X."/>
            <person name="Zhang Y."/>
            <person name="Hong G."/>
            <person name="Han B."/>
            <person name="Choisne N."/>
            <person name="Demange N."/>
            <person name="Orjeda G."/>
            <person name="Samain S."/>
            <person name="Cattolico L."/>
            <person name="Pelletier E."/>
            <person name="Couloux A."/>
            <person name="Segurens B."/>
            <person name="Wincker P."/>
            <person name="D'Hont A."/>
            <person name="Scarpelli C."/>
            <person name="Weissenbach J."/>
            <person name="Salanoubat M."/>
            <person name="Quetier F."/>
            <person name="Yu Y."/>
            <person name="Kim H.R."/>
            <person name="Rambo T."/>
            <person name="Currie J."/>
            <person name="Collura K."/>
            <person name="Luo M."/>
            <person name="Yang T."/>
            <person name="Ammiraju J.S.S."/>
            <person name="Engler F."/>
            <person name="Soderlund C."/>
            <person name="Wing R.A."/>
            <person name="Palmer L.E."/>
            <person name="de la Bastide M."/>
            <person name="Spiegel L."/>
            <person name="Nascimento L."/>
            <person name="Zutavern T."/>
            <person name="O'Shaughnessy A."/>
            <person name="Dike S."/>
            <person name="Dedhia N."/>
            <person name="Preston R."/>
            <person name="Balija V."/>
            <person name="McCombie W.R."/>
            <person name="Chow T."/>
            <person name="Chen H."/>
            <person name="Chung M."/>
            <person name="Chen C."/>
            <person name="Shaw J."/>
            <person name="Wu H."/>
            <person name="Hsiao K."/>
            <person name="Chao Y."/>
            <person name="Chu M."/>
            <person name="Cheng C."/>
            <person name="Hour A."/>
            <person name="Lee P."/>
            <person name="Lin S."/>
            <person name="Lin Y."/>
            <person name="Liou J."/>
            <person name="Liu S."/>
            <person name="Hsing Y."/>
            <person name="Raghuvanshi S."/>
            <person name="Mohanty A."/>
            <person name="Bharti A.K."/>
            <person name="Gaur A."/>
            <person name="Gupta V."/>
            <person name="Kumar D."/>
            <person name="Ravi V."/>
            <person name="Vij S."/>
            <person name="Kapur A."/>
            <person name="Khurana P."/>
            <person name="Khurana P."/>
            <person name="Khurana J.P."/>
            <person name="Tyagi A.K."/>
            <person name="Gaikwad K."/>
            <person name="Singh A."/>
            <person name="Dalal V."/>
            <person name="Srivastava S."/>
            <person name="Dixit A."/>
            <person name="Pal A.K."/>
            <person name="Ghazi I.A."/>
            <person name="Yadav M."/>
            <person name="Pandit A."/>
            <person name="Bhargava A."/>
            <person name="Sureshbabu K."/>
            <person name="Batra K."/>
            <person name="Sharma T.R."/>
            <person name="Mohapatra T."/>
            <person name="Singh N.K."/>
            <person name="Messing J."/>
            <person name="Nelson A.B."/>
            <person name="Fuks G."/>
            <person name="Kavchok S."/>
            <person name="Keizer G."/>
            <person name="Linton E."/>
            <person name="Llaca V."/>
            <person name="Song R."/>
            <person name="Tanyolac B."/>
            <person name="Young S."/>
            <person name="Ho-Il K."/>
            <person name="Hahn J.H."/>
            <person name="Sangsakoo G."/>
            <person name="Vanavichit A."/>
            <person name="de Mattos Luiz.A.T."/>
            <person name="Zimmer P.D."/>
            <person name="Malone G."/>
            <person name="Dellagostin O."/>
            <person name="de Oliveira A.C."/>
            <person name="Bevan M."/>
            <person name="Bancroft I."/>
            <person name="Minx P."/>
            <person name="Cordum H."/>
            <person name="Wilson R."/>
            <person name="Cheng Z."/>
            <person name="Jin W."/>
            <person name="Jiang J."/>
            <person name="Leong S.A."/>
            <person name="Iwama H."/>
            <person name="Gojobori T."/>
            <person name="Itoh T."/>
            <person name="Niimura Y."/>
            <person name="Fujii Y."/>
            <person name="Habara T."/>
            <person name="Sakai H."/>
            <person name="Sato Y."/>
            <person name="Wilson G."/>
            <person name="Kumar K."/>
            <person name="McCouch S."/>
            <person name="Juretic N."/>
            <person name="Hoen D."/>
            <person name="Wright S."/>
            <person name="Bruskiewich R."/>
            <person name="Bureau T."/>
            <person name="Miyao A."/>
            <person name="Hirochika H."/>
            <person name="Nishikawa T."/>
            <person name="Kadowaki K."/>
            <person name="Sugiura M."/>
            <person name="Burr B."/>
            <person name="Sasaki T."/>
        </authorList>
    </citation>
    <scope>NUCLEOTIDE SEQUENCE [LARGE SCALE GENOMIC DNA]</scope>
    <source>
        <strain evidence="5">cv. Nipponbare</strain>
    </source>
</reference>
<dbReference type="GO" id="GO:0003676">
    <property type="term" value="F:nucleic acid binding"/>
    <property type="evidence" value="ECO:0007669"/>
    <property type="project" value="InterPro"/>
</dbReference>
<keyword evidence="1" id="KW-0175">Coiled coil</keyword>
<dbReference type="Pfam" id="PF13976">
    <property type="entry name" value="gag_pre-integrs"/>
    <property type="match status" value="1"/>
</dbReference>
<dbReference type="PANTHER" id="PTHR42648:SF21">
    <property type="entry name" value="CYSTEINE-RICH RLK (RECEPTOR-LIKE PROTEIN KINASE) 8"/>
    <property type="match status" value="1"/>
</dbReference>
<name>Q8SAX3_ORYSJ</name>
<proteinExistence type="predicted"/>
<dbReference type="InterPro" id="IPR025724">
    <property type="entry name" value="GAG-pre-integrase_dom"/>
</dbReference>
<feature type="coiled-coil region" evidence="1">
    <location>
        <begin position="405"/>
        <end position="435"/>
    </location>
</feature>
<evidence type="ECO:0000256" key="2">
    <source>
        <dbReference type="SAM" id="MobiDB-lite"/>
    </source>
</evidence>
<dbReference type="InterPro" id="IPR012337">
    <property type="entry name" value="RNaseH-like_sf"/>
</dbReference>
<dbReference type="SUPFAM" id="SSF53098">
    <property type="entry name" value="Ribonuclease H-like"/>
    <property type="match status" value="1"/>
</dbReference>
<organism evidence="4 5">
    <name type="scientific">Oryza sativa subsp. japonica</name>
    <name type="common">Rice</name>
    <dbReference type="NCBI Taxonomy" id="39947"/>
    <lineage>
        <taxon>Eukaryota</taxon>
        <taxon>Viridiplantae</taxon>
        <taxon>Streptophyta</taxon>
        <taxon>Embryophyta</taxon>
        <taxon>Tracheophyta</taxon>
        <taxon>Spermatophyta</taxon>
        <taxon>Magnoliopsida</taxon>
        <taxon>Liliopsida</taxon>
        <taxon>Poales</taxon>
        <taxon>Poaceae</taxon>
        <taxon>BOP clade</taxon>
        <taxon>Oryzoideae</taxon>
        <taxon>Oryzeae</taxon>
        <taxon>Oryzinae</taxon>
        <taxon>Oryza</taxon>
        <taxon>Oryza sativa</taxon>
    </lineage>
</organism>
<reference evidence="5" key="2">
    <citation type="journal article" date="2008" name="Nucleic Acids Res.">
        <title>The rice annotation project database (RAP-DB): 2008 update.</title>
        <authorList>
            <consortium name="The rice annotation project (RAP)"/>
        </authorList>
    </citation>
    <scope>GENOME REANNOTATION</scope>
    <source>
        <strain evidence="5">cv. Nipponbare</strain>
    </source>
</reference>
<dbReference type="InterPro" id="IPR039537">
    <property type="entry name" value="Retrotran_Ty1/copia-like"/>
</dbReference>
<dbReference type="Gene3D" id="3.30.420.10">
    <property type="entry name" value="Ribonuclease H-like superfamily/Ribonuclease H"/>
    <property type="match status" value="1"/>
</dbReference>
<feature type="region of interest" description="Disordered" evidence="2">
    <location>
        <begin position="279"/>
        <end position="306"/>
    </location>
</feature>
<gene>
    <name evidence="4" type="primary">OSJNBa0010E04.25</name>
</gene>
<dbReference type="AlphaFoldDB" id="Q8SAX3"/>
<evidence type="ECO:0000313" key="5">
    <source>
        <dbReference type="Proteomes" id="UP000000763"/>
    </source>
</evidence>
<accession>Q8SAX3</accession>
<sequence>MSGQAGEGIDSDKGAKIPYDYPPTSTSYVSTYSGKAPYFNGTDYAAWKHKMKMHLKSINSSIWRIVEKCYVLQNPEDPTKEDDENEHKNAQAANAILSALSGSEFNRVDGIESDKVIWDTLRNLHEGTDSVRESKVEILKGQFERFVMLDGLGSKDMTDEVVVKKMVRAITPRNSTLVTIIRERPDYKTLTPHDLLGRILAHDMLVQESKDVIQYINQSSTASIKKDDLALKAMEEEEENRKCKSKVETDDEESHQEVRQVHEAKRLLQGRIFQALLQQDGSHIKEDKKKSEKKDEKKEKHKHSKRVHYGQAHFGMIYGSDSESSSSDEEGVATFAVKPSSPPRLFDYSSDEDAPVYLMAKEPKVPSPLKSFNVDLVSDEEDEVMDDELFKSITKESLPHLSELLGRIEDQYATLERQEALLIREKERSHELKKRVDGLDKAYLTLEEKFETLKNSVSLPSEPSCSKIVPSNEPCVRCKDIDIEAYATNSISLSALQKQNEKLMGLLHNGLLKWHMGSKTLKEYLGYQRDNFNHEGLRYVPPPKGKVDKSVMIKRPQGLSNFVKAKSILPNDYASHCSFDASYVLRKNASGRVVAKYVSLRGKNISIKRVLWVPKALVTNMRGLKQGNVMGLGKIAISNDLSIANALLVKSLNYNLLSVSQLCSMGYNYLFTDVDVTVYRRNDSSVVFKGVLKGKLYLVDFSSSKAKHETCLVAKSNTEWLWHRRLAHVGMRNLHKLLKHDHILGLTNSTSPDKNVMTTTRPLELLHMDLFGPIAYLSIGGNKYGLVIVDDFSRFTWVFFLHDKSETQTIFKKFARRAQNEFDLKIKNIRNDNGKEFKNTCIESFLDEEGIKHEFSAPYSSQQNGVAERKNRTLIEMARTMLDEPTTRIC</sequence>
<dbReference type="Pfam" id="PF14223">
    <property type="entry name" value="Retrotran_gag_2"/>
    <property type="match status" value="1"/>
</dbReference>
<dbReference type="EMBL" id="AC096687">
    <property type="protein sequence ID" value="AAL79738.1"/>
    <property type="molecule type" value="Genomic_DNA"/>
</dbReference>
<evidence type="ECO:0000313" key="4">
    <source>
        <dbReference type="EMBL" id="AAL79738.1"/>
    </source>
</evidence>
<dbReference type="PANTHER" id="PTHR42648">
    <property type="entry name" value="TRANSPOSASE, PUTATIVE-RELATED"/>
    <property type="match status" value="1"/>
</dbReference>
<dbReference type="GO" id="GO:0015074">
    <property type="term" value="P:DNA integration"/>
    <property type="evidence" value="ECO:0007669"/>
    <property type="project" value="InterPro"/>
</dbReference>
<dbReference type="InterPro" id="IPR036397">
    <property type="entry name" value="RNaseH_sf"/>
</dbReference>
<dbReference type="PROSITE" id="PS50994">
    <property type="entry name" value="INTEGRASE"/>
    <property type="match status" value="1"/>
</dbReference>
<dbReference type="Proteomes" id="UP000000763">
    <property type="component" value="Chromosome 3"/>
</dbReference>
<evidence type="ECO:0000259" key="3">
    <source>
        <dbReference type="PROSITE" id="PS50994"/>
    </source>
</evidence>
<feature type="region of interest" description="Disordered" evidence="2">
    <location>
        <begin position="236"/>
        <end position="256"/>
    </location>
</feature>
<feature type="domain" description="Integrase catalytic" evidence="3">
    <location>
        <begin position="758"/>
        <end position="890"/>
    </location>
</feature>
<evidence type="ECO:0000256" key="1">
    <source>
        <dbReference type="SAM" id="Coils"/>
    </source>
</evidence>
<protein>
    <submittedName>
        <fullName evidence="4">Polyprotein</fullName>
    </submittedName>
</protein>
<dbReference type="InterPro" id="IPR001584">
    <property type="entry name" value="Integrase_cat-core"/>
</dbReference>